<dbReference type="EMBL" id="UINC01163070">
    <property type="protein sequence ID" value="SVD63179.1"/>
    <property type="molecule type" value="Genomic_DNA"/>
</dbReference>
<dbReference type="Gene3D" id="2.30.40.10">
    <property type="entry name" value="Urease, subunit C, domain 1"/>
    <property type="match status" value="1"/>
</dbReference>
<evidence type="ECO:0000259" key="1">
    <source>
        <dbReference type="Pfam" id="PF07969"/>
    </source>
</evidence>
<protein>
    <recommendedName>
        <fullName evidence="1">Amidohydrolase 3 domain-containing protein</fullName>
    </recommendedName>
</protein>
<dbReference type="SUPFAM" id="SSF51556">
    <property type="entry name" value="Metallo-dependent hydrolases"/>
    <property type="match status" value="1"/>
</dbReference>
<sequence>DELGKVKNIADGKHTSQSLAHVQIAHPSDQKRIGELGIAVVFTFVWANPSFQYEMMVIPFIDEVDGIEDLYNPDHYYMQNVYPAGSIHEAGGMLVNGSDAPVGSRDPMPFSSLQAALYRSDGEVILNPDQRIDIHTAIESFTINGARVMGHDDQVGSIEVGKKADIIALSQNIVRLAESGATNQISDTTVTLTVFDGEVIFEEPGI</sequence>
<feature type="non-terminal residue" evidence="2">
    <location>
        <position position="1"/>
    </location>
</feature>
<dbReference type="PANTHER" id="PTHR22642:SF2">
    <property type="entry name" value="PROTEIN LONG AFTER FAR-RED 3"/>
    <property type="match status" value="1"/>
</dbReference>
<accession>A0A382WX37</accession>
<reference evidence="2" key="1">
    <citation type="submission" date="2018-05" db="EMBL/GenBank/DDBJ databases">
        <authorList>
            <person name="Lanie J.A."/>
            <person name="Ng W.-L."/>
            <person name="Kazmierczak K.M."/>
            <person name="Andrzejewski T.M."/>
            <person name="Davidsen T.M."/>
            <person name="Wayne K.J."/>
            <person name="Tettelin H."/>
            <person name="Glass J.I."/>
            <person name="Rusch D."/>
            <person name="Podicherti R."/>
            <person name="Tsui H.-C.T."/>
            <person name="Winkler M.E."/>
        </authorList>
    </citation>
    <scope>NUCLEOTIDE SEQUENCE</scope>
</reference>
<gene>
    <name evidence="2" type="ORF">METZ01_LOCUS416033</name>
</gene>
<dbReference type="InterPro" id="IPR032466">
    <property type="entry name" value="Metal_Hydrolase"/>
</dbReference>
<dbReference type="Gene3D" id="3.20.20.140">
    <property type="entry name" value="Metal-dependent hydrolases"/>
    <property type="match status" value="1"/>
</dbReference>
<dbReference type="GO" id="GO:0016810">
    <property type="term" value="F:hydrolase activity, acting on carbon-nitrogen (but not peptide) bonds"/>
    <property type="evidence" value="ECO:0007669"/>
    <property type="project" value="InterPro"/>
</dbReference>
<dbReference type="SUPFAM" id="SSF51338">
    <property type="entry name" value="Composite domain of metallo-dependent hydrolases"/>
    <property type="match status" value="1"/>
</dbReference>
<dbReference type="PANTHER" id="PTHR22642">
    <property type="entry name" value="IMIDAZOLONEPROPIONASE"/>
    <property type="match status" value="1"/>
</dbReference>
<name>A0A382WX37_9ZZZZ</name>
<feature type="domain" description="Amidohydrolase 3" evidence="1">
    <location>
        <begin position="8"/>
        <end position="201"/>
    </location>
</feature>
<dbReference type="Pfam" id="PF07969">
    <property type="entry name" value="Amidohydro_3"/>
    <property type="match status" value="1"/>
</dbReference>
<evidence type="ECO:0000313" key="2">
    <source>
        <dbReference type="EMBL" id="SVD63179.1"/>
    </source>
</evidence>
<dbReference type="AlphaFoldDB" id="A0A382WX37"/>
<dbReference type="InterPro" id="IPR011059">
    <property type="entry name" value="Metal-dep_hydrolase_composite"/>
</dbReference>
<dbReference type="InterPro" id="IPR013108">
    <property type="entry name" value="Amidohydro_3"/>
</dbReference>
<proteinExistence type="predicted"/>
<organism evidence="2">
    <name type="scientific">marine metagenome</name>
    <dbReference type="NCBI Taxonomy" id="408172"/>
    <lineage>
        <taxon>unclassified sequences</taxon>
        <taxon>metagenomes</taxon>
        <taxon>ecological metagenomes</taxon>
    </lineage>
</organism>